<evidence type="ECO:0000313" key="4">
    <source>
        <dbReference type="Proteomes" id="UP001164803"/>
    </source>
</evidence>
<protein>
    <submittedName>
        <fullName evidence="3">SDR family oxidoreductase</fullName>
    </submittedName>
</protein>
<dbReference type="EMBL" id="CP104064">
    <property type="protein sequence ID" value="WAH36203.1"/>
    <property type="molecule type" value="Genomic_DNA"/>
</dbReference>
<accession>A0ABY6YZY5</accession>
<dbReference type="PANTHER" id="PTHR42760:SF40">
    <property type="entry name" value="3-OXOACYL-[ACYL-CARRIER-PROTEIN] REDUCTASE, CHLOROPLASTIC"/>
    <property type="match status" value="1"/>
</dbReference>
<comment type="similarity">
    <text evidence="1">Belongs to the short-chain dehydrogenases/reductases (SDR) family.</text>
</comment>
<evidence type="ECO:0000256" key="1">
    <source>
        <dbReference type="ARBA" id="ARBA00006484"/>
    </source>
</evidence>
<dbReference type="Gene3D" id="3.40.50.720">
    <property type="entry name" value="NAD(P)-binding Rossmann-like Domain"/>
    <property type="match status" value="1"/>
</dbReference>
<feature type="domain" description="Ketoreductase" evidence="2">
    <location>
        <begin position="6"/>
        <end position="183"/>
    </location>
</feature>
<dbReference type="InterPro" id="IPR057326">
    <property type="entry name" value="KR_dom"/>
</dbReference>
<evidence type="ECO:0000259" key="2">
    <source>
        <dbReference type="SMART" id="SM00822"/>
    </source>
</evidence>
<name>A0ABY6YZY5_9BACL</name>
<dbReference type="PANTHER" id="PTHR42760">
    <property type="entry name" value="SHORT-CHAIN DEHYDROGENASES/REDUCTASES FAMILY MEMBER"/>
    <property type="match status" value="1"/>
</dbReference>
<dbReference type="PRINTS" id="PR00080">
    <property type="entry name" value="SDRFAMILY"/>
</dbReference>
<dbReference type="Proteomes" id="UP001164803">
    <property type="component" value="Chromosome"/>
</dbReference>
<dbReference type="SUPFAM" id="SSF51735">
    <property type="entry name" value="NAD(P)-binding Rossmann-fold domains"/>
    <property type="match status" value="1"/>
</dbReference>
<reference evidence="3" key="1">
    <citation type="submission" date="2022-08" db="EMBL/GenBank/DDBJ databases">
        <title>Alicyclobacillus dauci DSM2870, complete genome.</title>
        <authorList>
            <person name="Wang Q."/>
            <person name="Cai R."/>
            <person name="Wang Z."/>
        </authorList>
    </citation>
    <scope>NUCLEOTIDE SEQUENCE</scope>
    <source>
        <strain evidence="3">DSM 28700</strain>
    </source>
</reference>
<dbReference type="InterPro" id="IPR002347">
    <property type="entry name" value="SDR_fam"/>
</dbReference>
<proteinExistence type="inferred from homology"/>
<evidence type="ECO:0000313" key="3">
    <source>
        <dbReference type="EMBL" id="WAH36203.1"/>
    </source>
</evidence>
<keyword evidence="4" id="KW-1185">Reference proteome</keyword>
<gene>
    <name evidence="3" type="ORF">NZD86_18450</name>
</gene>
<dbReference type="SMART" id="SM00822">
    <property type="entry name" value="PKS_KR"/>
    <property type="match status" value="1"/>
</dbReference>
<dbReference type="Pfam" id="PF13561">
    <property type="entry name" value="adh_short_C2"/>
    <property type="match status" value="1"/>
</dbReference>
<dbReference type="RefSeq" id="WP_268043523.1">
    <property type="nucleotide sequence ID" value="NZ_CP104064.1"/>
</dbReference>
<dbReference type="PRINTS" id="PR00081">
    <property type="entry name" value="GDHRDH"/>
</dbReference>
<organism evidence="3 4">
    <name type="scientific">Alicyclobacillus dauci</name>
    <dbReference type="NCBI Taxonomy" id="1475485"/>
    <lineage>
        <taxon>Bacteria</taxon>
        <taxon>Bacillati</taxon>
        <taxon>Bacillota</taxon>
        <taxon>Bacilli</taxon>
        <taxon>Bacillales</taxon>
        <taxon>Alicyclobacillaceae</taxon>
        <taxon>Alicyclobacillus</taxon>
    </lineage>
</organism>
<sequence>MKFKDQVVIVTGSGRGIGRAAVIGFAKEGAQVVVNDVDEEEAWNTAQEIREMGGKAVAYVGSVSSRSSAQELVDVAVKEFGTVNVLVNNAAVTRPAMIHKMTEEQWDTVIDVGLKGVFNCIQAVSPVFIDRGKQNPDGLSNGKVINVTSVAGLTGTVGQINYGAMKSGVVGITMSTAREWGRYRIQSNAVAFGVVETRMTETIREDKFADTYKSKITLGRFATVDDVVPGVLFLGSNDANYITGHVLNVSGGYYIGF</sequence>
<dbReference type="InterPro" id="IPR036291">
    <property type="entry name" value="NAD(P)-bd_dom_sf"/>
</dbReference>